<evidence type="ECO:0000313" key="1">
    <source>
        <dbReference type="EMBL" id="MDO6415051.1"/>
    </source>
</evidence>
<protein>
    <submittedName>
        <fullName evidence="1">Cof-type HAD-IIB family hydrolase</fullName>
        <ecNumber evidence="1">3.1.3.-</ecNumber>
    </submittedName>
</protein>
<accession>A0ABT8Y9N5</accession>
<dbReference type="SUPFAM" id="SSF56784">
    <property type="entry name" value="HAD-like"/>
    <property type="match status" value="1"/>
</dbReference>
<dbReference type="SFLD" id="SFLDG01140">
    <property type="entry name" value="C2.B:_Phosphomannomutase_and_P"/>
    <property type="match status" value="1"/>
</dbReference>
<dbReference type="Gene3D" id="3.40.50.1000">
    <property type="entry name" value="HAD superfamily/HAD-like"/>
    <property type="match status" value="1"/>
</dbReference>
<dbReference type="PANTHER" id="PTHR10000:SF8">
    <property type="entry name" value="HAD SUPERFAMILY HYDROLASE-LIKE, TYPE 3"/>
    <property type="match status" value="1"/>
</dbReference>
<dbReference type="PANTHER" id="PTHR10000">
    <property type="entry name" value="PHOSPHOSERINE PHOSPHATASE"/>
    <property type="match status" value="1"/>
</dbReference>
<gene>
    <name evidence="1" type="ORF">Q4F19_11730</name>
</gene>
<comment type="caution">
    <text evidence="1">The sequence shown here is derived from an EMBL/GenBank/DDBJ whole genome shotgun (WGS) entry which is preliminary data.</text>
</comment>
<keyword evidence="1" id="KW-0378">Hydrolase</keyword>
<dbReference type="InterPro" id="IPR023214">
    <property type="entry name" value="HAD_sf"/>
</dbReference>
<dbReference type="InterPro" id="IPR036412">
    <property type="entry name" value="HAD-like_sf"/>
</dbReference>
<dbReference type="Gene3D" id="3.30.1240.10">
    <property type="match status" value="1"/>
</dbReference>
<dbReference type="InterPro" id="IPR000150">
    <property type="entry name" value="Cof"/>
</dbReference>
<name>A0ABT8Y9N5_9SPHN</name>
<dbReference type="EC" id="3.1.3.-" evidence="1"/>
<dbReference type="SFLD" id="SFLDS00003">
    <property type="entry name" value="Haloacid_Dehalogenase"/>
    <property type="match status" value="1"/>
</dbReference>
<sequence>MSIRLVISDVDGTLVRSDKKLSPEVIAAVGRLQDAGVPFTLISARPASGMLWIADALKLTHPMGAFNGGTIVKPDGAIVSAEHIDPAVADKAIAMLVETKVALWLFAHGKWYAQDVANTHMDSERSSANAEPVMFRDASEVKGPFDKIVGVSDEHDFLADLDKKVSAALGDGATVARSQVYYLDVTAPLADKGHGIAALAKAHGLSLDEVAVLGDQRNDLPMFARAGFSVAMGQGPAEVRAAATRETRSNDEDGVAHAIDEILLPMIGAK</sequence>
<reference evidence="1" key="1">
    <citation type="submission" date="2023-07" db="EMBL/GenBank/DDBJ databases">
        <authorList>
            <person name="Kim M."/>
        </authorList>
    </citation>
    <scope>NUCLEOTIDE SEQUENCE</scope>
    <source>
        <strain evidence="1">BIUV-7</strain>
    </source>
</reference>
<dbReference type="PROSITE" id="PS01229">
    <property type="entry name" value="COF_2"/>
    <property type="match status" value="1"/>
</dbReference>
<dbReference type="CDD" id="cd07516">
    <property type="entry name" value="HAD_Pase"/>
    <property type="match status" value="1"/>
</dbReference>
<dbReference type="GO" id="GO:0016787">
    <property type="term" value="F:hydrolase activity"/>
    <property type="evidence" value="ECO:0007669"/>
    <property type="project" value="UniProtKB-KW"/>
</dbReference>
<organism evidence="1 2">
    <name type="scientific">Sphingomonas natans</name>
    <dbReference type="NCBI Taxonomy" id="3063330"/>
    <lineage>
        <taxon>Bacteria</taxon>
        <taxon>Pseudomonadati</taxon>
        <taxon>Pseudomonadota</taxon>
        <taxon>Alphaproteobacteria</taxon>
        <taxon>Sphingomonadales</taxon>
        <taxon>Sphingomonadaceae</taxon>
        <taxon>Sphingomonas</taxon>
    </lineage>
</organism>
<dbReference type="InterPro" id="IPR006379">
    <property type="entry name" value="HAD-SF_hydro_IIB"/>
</dbReference>
<dbReference type="NCBIfam" id="TIGR01484">
    <property type="entry name" value="HAD-SF-IIB"/>
    <property type="match status" value="1"/>
</dbReference>
<dbReference type="NCBIfam" id="TIGR00099">
    <property type="entry name" value="Cof-subfamily"/>
    <property type="match status" value="1"/>
</dbReference>
<proteinExistence type="predicted"/>
<dbReference type="RefSeq" id="WP_303542741.1">
    <property type="nucleotide sequence ID" value="NZ_JAUOTP010000004.1"/>
</dbReference>
<dbReference type="Pfam" id="PF08282">
    <property type="entry name" value="Hydrolase_3"/>
    <property type="match status" value="1"/>
</dbReference>
<dbReference type="EMBL" id="JAUOTP010000004">
    <property type="protein sequence ID" value="MDO6415051.1"/>
    <property type="molecule type" value="Genomic_DNA"/>
</dbReference>
<evidence type="ECO:0000313" key="2">
    <source>
        <dbReference type="Proteomes" id="UP001169764"/>
    </source>
</evidence>
<keyword evidence="2" id="KW-1185">Reference proteome</keyword>
<dbReference type="Proteomes" id="UP001169764">
    <property type="component" value="Unassembled WGS sequence"/>
</dbReference>